<comment type="similarity">
    <text evidence="1">Belongs to the FGGY kinase family.</text>
</comment>
<dbReference type="PROSITE" id="PS00933">
    <property type="entry name" value="FGGY_KINASES_1"/>
    <property type="match status" value="1"/>
</dbReference>
<keyword evidence="7" id="KW-0119">Carbohydrate metabolism</keyword>
<reference evidence="11" key="1">
    <citation type="submission" date="2016-03" db="EMBL/GenBank/DDBJ databases">
        <title>Co-evolution between Pasteurellaceae and their hosts.</title>
        <authorList>
            <person name="Hansen M.J."/>
            <person name="Bojesen A.M."/>
            <person name="Planet P."/>
        </authorList>
    </citation>
    <scope>NUCLEOTIDE SEQUENCE</scope>
    <source>
        <strain evidence="11">146/S8/89</strain>
    </source>
</reference>
<evidence type="ECO:0000256" key="5">
    <source>
        <dbReference type="ARBA" id="ARBA00022840"/>
    </source>
</evidence>
<dbReference type="Gene3D" id="3.30.420.40">
    <property type="match status" value="2"/>
</dbReference>
<keyword evidence="2" id="KW-0808">Transferase</keyword>
<dbReference type="GO" id="GO:0005524">
    <property type="term" value="F:ATP binding"/>
    <property type="evidence" value="ECO:0007669"/>
    <property type="project" value="UniProtKB-KW"/>
</dbReference>
<dbReference type="PANTHER" id="PTHR43095">
    <property type="entry name" value="SUGAR KINASE"/>
    <property type="match status" value="1"/>
</dbReference>
<protein>
    <recommendedName>
        <fullName evidence="8">L-fuculokinase</fullName>
        <ecNumber evidence="8">2.7.1.51</ecNumber>
    </recommendedName>
</protein>
<evidence type="ECO:0000256" key="4">
    <source>
        <dbReference type="ARBA" id="ARBA00022777"/>
    </source>
</evidence>
<evidence type="ECO:0000256" key="2">
    <source>
        <dbReference type="ARBA" id="ARBA00022679"/>
    </source>
</evidence>
<dbReference type="PANTHER" id="PTHR43095:SF5">
    <property type="entry name" value="XYLULOSE KINASE"/>
    <property type="match status" value="1"/>
</dbReference>
<dbReference type="Pfam" id="PF02782">
    <property type="entry name" value="FGGY_C"/>
    <property type="match status" value="1"/>
</dbReference>
<comment type="caution">
    <text evidence="11">The sequence shown here is derived from an EMBL/GenBank/DDBJ whole genome shotgun (WGS) entry which is preliminary data.</text>
</comment>
<dbReference type="InterPro" id="IPR018483">
    <property type="entry name" value="Carb_kinase_FGGY_CS"/>
</dbReference>
<dbReference type="Proteomes" id="UP001155500">
    <property type="component" value="Unassembled WGS sequence"/>
</dbReference>
<dbReference type="InterPro" id="IPR000577">
    <property type="entry name" value="Carb_kinase_FGGY"/>
</dbReference>
<dbReference type="AlphaFoldDB" id="A0A9X4SHG1"/>
<evidence type="ECO:0000256" key="8">
    <source>
        <dbReference type="NCBIfam" id="TIGR02628"/>
    </source>
</evidence>
<dbReference type="SUPFAM" id="SSF53067">
    <property type="entry name" value="Actin-like ATPase domain"/>
    <property type="match status" value="2"/>
</dbReference>
<evidence type="ECO:0000256" key="7">
    <source>
        <dbReference type="ARBA" id="ARBA00023277"/>
    </source>
</evidence>
<keyword evidence="4" id="KW-0418">Kinase</keyword>
<gene>
    <name evidence="11" type="ORF">A6A20_02045</name>
</gene>
<evidence type="ECO:0000313" key="11">
    <source>
        <dbReference type="EMBL" id="MDG6894435.1"/>
    </source>
</evidence>
<proteinExistence type="inferred from homology"/>
<dbReference type="RefSeq" id="WP_279571912.1">
    <property type="nucleotide sequence ID" value="NZ_LWID01000001.1"/>
</dbReference>
<dbReference type="EC" id="2.7.1.51" evidence="8"/>
<organism evidence="11 12">
    <name type="scientific">Volucribacter amazonae</name>
    <dbReference type="NCBI Taxonomy" id="256731"/>
    <lineage>
        <taxon>Bacteria</taxon>
        <taxon>Pseudomonadati</taxon>
        <taxon>Pseudomonadota</taxon>
        <taxon>Gammaproteobacteria</taxon>
        <taxon>Pasteurellales</taxon>
        <taxon>Pasteurellaceae</taxon>
        <taxon>Volucribacter</taxon>
    </lineage>
</organism>
<dbReference type="CDD" id="cd07773">
    <property type="entry name" value="ASKHA_NBD_FGGY_FK"/>
    <property type="match status" value="1"/>
</dbReference>
<dbReference type="InterPro" id="IPR013450">
    <property type="entry name" value="Fuculokinase"/>
</dbReference>
<name>A0A9X4SHG1_9PAST</name>
<evidence type="ECO:0000313" key="12">
    <source>
        <dbReference type="Proteomes" id="UP001155500"/>
    </source>
</evidence>
<keyword evidence="5" id="KW-0067">ATP-binding</keyword>
<dbReference type="Pfam" id="PF00370">
    <property type="entry name" value="FGGY_N"/>
    <property type="match status" value="1"/>
</dbReference>
<evidence type="ECO:0000259" key="9">
    <source>
        <dbReference type="Pfam" id="PF00370"/>
    </source>
</evidence>
<feature type="domain" description="Carbohydrate kinase FGGY C-terminal" evidence="10">
    <location>
        <begin position="260"/>
        <end position="441"/>
    </location>
</feature>
<evidence type="ECO:0000256" key="3">
    <source>
        <dbReference type="ARBA" id="ARBA00022741"/>
    </source>
</evidence>
<keyword evidence="6" id="KW-0294">Fucose metabolism</keyword>
<dbReference type="InterPro" id="IPR018485">
    <property type="entry name" value="FGGY_C"/>
</dbReference>
<evidence type="ECO:0000259" key="10">
    <source>
        <dbReference type="Pfam" id="PF02782"/>
    </source>
</evidence>
<dbReference type="InterPro" id="IPR043129">
    <property type="entry name" value="ATPase_NBD"/>
</dbReference>
<dbReference type="NCBIfam" id="TIGR02628">
    <property type="entry name" value="fuculo_kin_coli"/>
    <property type="match status" value="1"/>
</dbReference>
<dbReference type="GO" id="GO:0042355">
    <property type="term" value="P:L-fucose catabolic process"/>
    <property type="evidence" value="ECO:0007669"/>
    <property type="project" value="UniProtKB-UniRule"/>
</dbReference>
<dbReference type="PIRSF" id="PIRSF000538">
    <property type="entry name" value="GlpK"/>
    <property type="match status" value="1"/>
</dbReference>
<evidence type="ECO:0000256" key="1">
    <source>
        <dbReference type="ARBA" id="ARBA00009156"/>
    </source>
</evidence>
<keyword evidence="3" id="KW-0547">Nucleotide-binding</keyword>
<feature type="domain" description="Carbohydrate kinase FGGY N-terminal" evidence="9">
    <location>
        <begin position="4"/>
        <end position="250"/>
    </location>
</feature>
<sequence>MPISLILDCGATNVRAVAIDHQGKLLASYHYANQVNSQGNNGYLVWDFETIYQKLIAAAQHTISQLTPEFIEDIVAIGVTTFGVDGAPFDNKGNQLYPIISWQCPRTLEVMNALYQQFDMSQLYQANGIAKQSFNTLFKLRWLQQNERDIYQKMAKFVFISSMINQRLTGRFTTDRTMAGTSMMTNLVGDDLWHSDVFALLNIDEGHFAEVVNAGEIIGLLDKDIVSQIGLIKPIPVVSCGHDTQFAILGSGAGLNQPVLSSGTWEILMTRVKKVQDLSSYQNQGLTVELDAQQGLLNPAMQWLGSAVLEWVGRTFFADVYQQSNYYTTMINEAEQARESTNPTKFVGKFDISEPTSQLTGLSIHTRRGQIYLAALSFMAEQLRVNLQCLQELANFTPTKLICVGGGSKNRLWNQLRANAIQLPIDIVDVSETTALGAAMNVFYGIGIYQSIEQAQQLMQASYQRIYPN</sequence>
<dbReference type="EMBL" id="LWID01000001">
    <property type="protein sequence ID" value="MDG6894435.1"/>
    <property type="molecule type" value="Genomic_DNA"/>
</dbReference>
<accession>A0A9X4SHG1</accession>
<dbReference type="GO" id="GO:0008737">
    <property type="term" value="F:L-fuculokinase activity"/>
    <property type="evidence" value="ECO:0007669"/>
    <property type="project" value="UniProtKB-UniRule"/>
</dbReference>
<evidence type="ECO:0000256" key="6">
    <source>
        <dbReference type="ARBA" id="ARBA00023253"/>
    </source>
</evidence>
<dbReference type="InterPro" id="IPR050406">
    <property type="entry name" value="FGGY_Carb_Kinase"/>
</dbReference>
<dbReference type="InterPro" id="IPR018484">
    <property type="entry name" value="FGGY_N"/>
</dbReference>
<keyword evidence="12" id="KW-1185">Reference proteome</keyword>